<name>A0ACB8D7Y3_DERSI</name>
<accession>A0ACB8D7Y3</accession>
<evidence type="ECO:0000313" key="1">
    <source>
        <dbReference type="EMBL" id="KAH7960532.1"/>
    </source>
</evidence>
<keyword evidence="2" id="KW-1185">Reference proteome</keyword>
<dbReference type="Proteomes" id="UP000821865">
    <property type="component" value="Chromosome 3"/>
</dbReference>
<reference evidence="1" key="1">
    <citation type="submission" date="2020-05" db="EMBL/GenBank/DDBJ databases">
        <title>Large-scale comparative analyses of tick genomes elucidate their genetic diversity and vector capacities.</title>
        <authorList>
            <person name="Jia N."/>
            <person name="Wang J."/>
            <person name="Shi W."/>
            <person name="Du L."/>
            <person name="Sun Y."/>
            <person name="Zhan W."/>
            <person name="Jiang J."/>
            <person name="Wang Q."/>
            <person name="Zhang B."/>
            <person name="Ji P."/>
            <person name="Sakyi L.B."/>
            <person name="Cui X."/>
            <person name="Yuan T."/>
            <person name="Jiang B."/>
            <person name="Yang W."/>
            <person name="Lam T.T.-Y."/>
            <person name="Chang Q."/>
            <person name="Ding S."/>
            <person name="Wang X."/>
            <person name="Zhu J."/>
            <person name="Ruan X."/>
            <person name="Zhao L."/>
            <person name="Wei J."/>
            <person name="Que T."/>
            <person name="Du C."/>
            <person name="Cheng J."/>
            <person name="Dai P."/>
            <person name="Han X."/>
            <person name="Huang E."/>
            <person name="Gao Y."/>
            <person name="Liu J."/>
            <person name="Shao H."/>
            <person name="Ye R."/>
            <person name="Li L."/>
            <person name="Wei W."/>
            <person name="Wang X."/>
            <person name="Wang C."/>
            <person name="Yang T."/>
            <person name="Huo Q."/>
            <person name="Li W."/>
            <person name="Guo W."/>
            <person name="Chen H."/>
            <person name="Zhou L."/>
            <person name="Ni X."/>
            <person name="Tian J."/>
            <person name="Zhou Y."/>
            <person name="Sheng Y."/>
            <person name="Liu T."/>
            <person name="Pan Y."/>
            <person name="Xia L."/>
            <person name="Li J."/>
            <person name="Zhao F."/>
            <person name="Cao W."/>
        </authorList>
    </citation>
    <scope>NUCLEOTIDE SEQUENCE</scope>
    <source>
        <strain evidence="1">Dsil-2018</strain>
    </source>
</reference>
<dbReference type="EMBL" id="CM023472">
    <property type="protein sequence ID" value="KAH7960532.1"/>
    <property type="molecule type" value="Genomic_DNA"/>
</dbReference>
<evidence type="ECO:0000313" key="2">
    <source>
        <dbReference type="Proteomes" id="UP000821865"/>
    </source>
</evidence>
<sequence length="179" mass="19452">MHSICFHFLSSYDGDDDFDPTTKVLILDEPTVGLDPDTRRVIWKVLRELRGNTTVLLSTHDMEEADALGDRIIVMYSGTVICCGTPSFLKDACGVGYKLRISKVPNVFNSKAVLSAILKAAPLAALDDDKDNEAVFALNTMDRDGFVAMFSELEANGPALGIKSIGVTVATMKEAYINS</sequence>
<gene>
    <name evidence="1" type="ORF">HPB49_020949</name>
</gene>
<protein>
    <submittedName>
        <fullName evidence="1">Uncharacterized protein</fullName>
    </submittedName>
</protein>
<organism evidence="1 2">
    <name type="scientific">Dermacentor silvarum</name>
    <name type="common">Tick</name>
    <dbReference type="NCBI Taxonomy" id="543639"/>
    <lineage>
        <taxon>Eukaryota</taxon>
        <taxon>Metazoa</taxon>
        <taxon>Ecdysozoa</taxon>
        <taxon>Arthropoda</taxon>
        <taxon>Chelicerata</taxon>
        <taxon>Arachnida</taxon>
        <taxon>Acari</taxon>
        <taxon>Parasitiformes</taxon>
        <taxon>Ixodida</taxon>
        <taxon>Ixodoidea</taxon>
        <taxon>Ixodidae</taxon>
        <taxon>Rhipicephalinae</taxon>
        <taxon>Dermacentor</taxon>
    </lineage>
</organism>
<proteinExistence type="predicted"/>
<comment type="caution">
    <text evidence="1">The sequence shown here is derived from an EMBL/GenBank/DDBJ whole genome shotgun (WGS) entry which is preliminary data.</text>
</comment>